<dbReference type="GO" id="GO:0003700">
    <property type="term" value="F:DNA-binding transcription factor activity"/>
    <property type="evidence" value="ECO:0007669"/>
    <property type="project" value="TreeGrafter"/>
</dbReference>
<keyword evidence="4" id="KW-1185">Reference proteome</keyword>
<protein>
    <recommendedName>
        <fullName evidence="2">LysR substrate-binding domain-containing protein</fullName>
    </recommendedName>
</protein>
<dbReference type="SUPFAM" id="SSF53850">
    <property type="entry name" value="Periplasmic binding protein-like II"/>
    <property type="match status" value="1"/>
</dbReference>
<dbReference type="PANTHER" id="PTHR30293">
    <property type="entry name" value="TRANSCRIPTIONAL REGULATORY PROTEIN NAC-RELATED"/>
    <property type="match status" value="1"/>
</dbReference>
<gene>
    <name evidence="3" type="ORF">F1728_04840</name>
</gene>
<evidence type="ECO:0000259" key="2">
    <source>
        <dbReference type="Pfam" id="PF03466"/>
    </source>
</evidence>
<dbReference type="GO" id="GO:2000142">
    <property type="term" value="P:regulation of DNA-templated transcription initiation"/>
    <property type="evidence" value="ECO:0007669"/>
    <property type="project" value="TreeGrafter"/>
</dbReference>
<reference evidence="3 4" key="1">
    <citation type="submission" date="2019-09" db="EMBL/GenBank/DDBJ databases">
        <title>Gimesia benthica sp. nov., a novel bacterium isolated from deep-sea water of the Northwest Indian Ocean.</title>
        <authorList>
            <person name="Dai X."/>
        </authorList>
    </citation>
    <scope>NUCLEOTIDE SEQUENCE [LARGE SCALE GENOMIC DNA]</scope>
    <source>
        <strain evidence="3 4">E7</strain>
    </source>
</reference>
<sequence length="196" mass="21660">MMPKLVAFQLLQPALMLDEPIRLVCTEAEMPRLVADLAIHKLDVILTDTALDPVYKVKAFSHRLGESDVVIMGTKALAQKYSRNFPASLDGAPFLLPTDESVLRHAMDQWFRDLHLTPVIKGEFADSAMLKIAGRNGLGLFAIPVQIQEDVSDIYGLHTVGLANGVKEQFYAVSVERKLKHPAVIAICDNPLQNCL</sequence>
<accession>A0A6I6A819</accession>
<dbReference type="KEGG" id="gim:F1728_04840"/>
<name>A0A6I6A819_9PLAN</name>
<dbReference type="Gene3D" id="3.40.190.290">
    <property type="match status" value="1"/>
</dbReference>
<proteinExistence type="predicted"/>
<dbReference type="RefSeq" id="WP_155363151.1">
    <property type="nucleotide sequence ID" value="NZ_CP043930.1"/>
</dbReference>
<dbReference type="PANTHER" id="PTHR30293:SF2">
    <property type="entry name" value="TRANSCRIPTIONAL ACTIVATOR PROTEIN NHAR"/>
    <property type="match status" value="1"/>
</dbReference>
<dbReference type="InterPro" id="IPR005119">
    <property type="entry name" value="LysR_subst-bd"/>
</dbReference>
<dbReference type="AlphaFoldDB" id="A0A6I6A819"/>
<dbReference type="EMBL" id="CP043930">
    <property type="protein sequence ID" value="QGQ22060.1"/>
    <property type="molecule type" value="Genomic_DNA"/>
</dbReference>
<organism evidence="3 4">
    <name type="scientific">Gimesia benthica</name>
    <dbReference type="NCBI Taxonomy" id="2608982"/>
    <lineage>
        <taxon>Bacteria</taxon>
        <taxon>Pseudomonadati</taxon>
        <taxon>Planctomycetota</taxon>
        <taxon>Planctomycetia</taxon>
        <taxon>Planctomycetales</taxon>
        <taxon>Planctomycetaceae</taxon>
        <taxon>Gimesia</taxon>
    </lineage>
</organism>
<dbReference type="Pfam" id="PF03466">
    <property type="entry name" value="LysR_substrate"/>
    <property type="match status" value="1"/>
</dbReference>
<evidence type="ECO:0000256" key="1">
    <source>
        <dbReference type="ARBA" id="ARBA00023159"/>
    </source>
</evidence>
<evidence type="ECO:0000313" key="4">
    <source>
        <dbReference type="Proteomes" id="UP000427281"/>
    </source>
</evidence>
<keyword evidence="1" id="KW-0010">Activator</keyword>
<feature type="domain" description="LysR substrate-binding" evidence="2">
    <location>
        <begin position="21"/>
        <end position="185"/>
    </location>
</feature>
<dbReference type="Proteomes" id="UP000427281">
    <property type="component" value="Chromosome"/>
</dbReference>
<evidence type="ECO:0000313" key="3">
    <source>
        <dbReference type="EMBL" id="QGQ22060.1"/>
    </source>
</evidence>